<keyword evidence="2" id="KW-1185">Reference proteome</keyword>
<reference evidence="1" key="1">
    <citation type="submission" date="2006-10" db="EMBL/GenBank/DDBJ databases">
        <authorList>
            <person name="Amadeo P."/>
            <person name="Zhao Q."/>
            <person name="Wortman J."/>
            <person name="Fraser-Liggett C."/>
            <person name="Carlton J."/>
        </authorList>
    </citation>
    <scope>NUCLEOTIDE SEQUENCE</scope>
    <source>
        <strain evidence="1">G3</strain>
    </source>
</reference>
<protein>
    <submittedName>
        <fullName evidence="1">Surface antigen BspA-like</fullName>
    </submittedName>
</protein>
<dbReference type="Pfam" id="PF13306">
    <property type="entry name" value="LRR_5"/>
    <property type="match status" value="2"/>
</dbReference>
<dbReference type="InterPro" id="IPR026906">
    <property type="entry name" value="LRR_5"/>
</dbReference>
<dbReference type="VEuPathDB" id="TrichDB:TVAGG3_0520600"/>
<dbReference type="Gene3D" id="3.40.50.12480">
    <property type="match status" value="1"/>
</dbReference>
<gene>
    <name evidence="1" type="ORF">TVAG_058640</name>
</gene>
<dbReference type="PANTHER" id="PTHR45661:SF3">
    <property type="entry name" value="IG-LIKE DOMAIN-CONTAINING PROTEIN"/>
    <property type="match status" value="1"/>
</dbReference>
<dbReference type="InterPro" id="IPR032675">
    <property type="entry name" value="LRR_dom_sf"/>
</dbReference>
<dbReference type="InterPro" id="IPR053139">
    <property type="entry name" value="Surface_bspA-like"/>
</dbReference>
<dbReference type="Proteomes" id="UP000001542">
    <property type="component" value="Unassembled WGS sequence"/>
</dbReference>
<dbReference type="Gene3D" id="3.80.10.10">
    <property type="entry name" value="Ribonuclease Inhibitor"/>
    <property type="match status" value="2"/>
</dbReference>
<sequence length="515" mass="58169">MPLKILRIKFFILSFLELLLQKSALVFYYFCSIFSADSLQYNNASNQVVIGCSPDYTGEVIIRQQVTEIKSGSSDNYAFKNCKDTINLKQVILPPNLENIGRSCFSYDQKLSSINVPDSVKYINDFAFNCSGLTIINISSNSNLLKLNNDCFRSTKLSSIFIPKNVESISSTTFYGCKYLENITIDQENANFKSDTISLYKGSDNSTLIKVVETYQGEYTVACYVTTILKMCFSYCTKISSIQIHDDVNMIGESAFSYCESLTSIIIPRSINRIEYGTFQYCSSLTSIIIPQNVNNVLNNAFFYCTNLTNITYLGKITEIMYSTFQYCLSLTNITFPAEITTIENYAFDSCQSLTSISIPDSVEKIGDGVFNSCTSLISITILGYVSYIGDKAFGNCESLTSITFQNNITSIRISSTAFSDIPNQMNIYIKGRFNVYQGPKNAFRKRSNLYITSETILRKSCKDFFGEESVYVHFEGSTQITDTETIDVIKYISIPIPTQDILIKTYIIRKQLRR</sequence>
<organism evidence="1 2">
    <name type="scientific">Trichomonas vaginalis (strain ATCC PRA-98 / G3)</name>
    <dbReference type="NCBI Taxonomy" id="412133"/>
    <lineage>
        <taxon>Eukaryota</taxon>
        <taxon>Metamonada</taxon>
        <taxon>Parabasalia</taxon>
        <taxon>Trichomonadida</taxon>
        <taxon>Trichomonadidae</taxon>
        <taxon>Trichomonas</taxon>
    </lineage>
</organism>
<name>A2FJX8_TRIV3</name>
<reference evidence="1" key="2">
    <citation type="journal article" date="2007" name="Science">
        <title>Draft genome sequence of the sexually transmitted pathogen Trichomonas vaginalis.</title>
        <authorList>
            <person name="Carlton J.M."/>
            <person name="Hirt R.P."/>
            <person name="Silva J.C."/>
            <person name="Delcher A.L."/>
            <person name="Schatz M."/>
            <person name="Zhao Q."/>
            <person name="Wortman J.R."/>
            <person name="Bidwell S.L."/>
            <person name="Alsmark U.C.M."/>
            <person name="Besteiro S."/>
            <person name="Sicheritz-Ponten T."/>
            <person name="Noel C.J."/>
            <person name="Dacks J.B."/>
            <person name="Foster P.G."/>
            <person name="Simillion C."/>
            <person name="Van de Peer Y."/>
            <person name="Miranda-Saavedra D."/>
            <person name="Barton G.J."/>
            <person name="Westrop G.D."/>
            <person name="Mueller S."/>
            <person name="Dessi D."/>
            <person name="Fiori P.L."/>
            <person name="Ren Q."/>
            <person name="Paulsen I."/>
            <person name="Zhang H."/>
            <person name="Bastida-Corcuera F.D."/>
            <person name="Simoes-Barbosa A."/>
            <person name="Brown M.T."/>
            <person name="Hayes R.D."/>
            <person name="Mukherjee M."/>
            <person name="Okumura C.Y."/>
            <person name="Schneider R."/>
            <person name="Smith A.J."/>
            <person name="Vanacova S."/>
            <person name="Villalvazo M."/>
            <person name="Haas B.J."/>
            <person name="Pertea M."/>
            <person name="Feldblyum T.V."/>
            <person name="Utterback T.R."/>
            <person name="Shu C.L."/>
            <person name="Osoegawa K."/>
            <person name="de Jong P.J."/>
            <person name="Hrdy I."/>
            <person name="Horvathova L."/>
            <person name="Zubacova Z."/>
            <person name="Dolezal P."/>
            <person name="Malik S.B."/>
            <person name="Logsdon J.M. Jr."/>
            <person name="Henze K."/>
            <person name="Gupta A."/>
            <person name="Wang C.C."/>
            <person name="Dunne R.L."/>
            <person name="Upcroft J.A."/>
            <person name="Upcroft P."/>
            <person name="White O."/>
            <person name="Salzberg S.L."/>
            <person name="Tang P."/>
            <person name="Chiu C.-H."/>
            <person name="Lee Y.-S."/>
            <person name="Embley T.M."/>
            <person name="Coombs G.H."/>
            <person name="Mottram J.C."/>
            <person name="Tachezy J."/>
            <person name="Fraser-Liggett C.M."/>
            <person name="Johnson P.J."/>
        </authorList>
    </citation>
    <scope>NUCLEOTIDE SEQUENCE [LARGE SCALE GENOMIC DNA]</scope>
    <source>
        <strain evidence="1">G3</strain>
    </source>
</reference>
<dbReference type="InParanoid" id="A2FJX8"/>
<dbReference type="SMR" id="A2FJX8"/>
<accession>A2FJX8</accession>
<dbReference type="PANTHER" id="PTHR45661">
    <property type="entry name" value="SURFACE ANTIGEN"/>
    <property type="match status" value="1"/>
</dbReference>
<proteinExistence type="predicted"/>
<evidence type="ECO:0000313" key="2">
    <source>
        <dbReference type="Proteomes" id="UP000001542"/>
    </source>
</evidence>
<evidence type="ECO:0000313" key="1">
    <source>
        <dbReference type="EMBL" id="EAX94774.1"/>
    </source>
</evidence>
<dbReference type="AlphaFoldDB" id="A2FJX8"/>
<dbReference type="STRING" id="5722.A2FJX8"/>
<dbReference type="KEGG" id="tva:4752514"/>
<dbReference type="RefSeq" id="XP_001307704.1">
    <property type="nucleotide sequence ID" value="XM_001307703.1"/>
</dbReference>
<dbReference type="VEuPathDB" id="TrichDB:TVAG_058640"/>
<dbReference type="SUPFAM" id="SSF52058">
    <property type="entry name" value="L domain-like"/>
    <property type="match status" value="2"/>
</dbReference>
<dbReference type="EMBL" id="DS113838">
    <property type="protein sequence ID" value="EAX94774.1"/>
    <property type="molecule type" value="Genomic_DNA"/>
</dbReference>